<organism evidence="2 3">
    <name type="scientific">Allochromatium vinosum (strain ATCC 17899 / DSM 180 / NBRC 103801 / NCIMB 10441 / D)</name>
    <name type="common">Chromatium vinosum</name>
    <dbReference type="NCBI Taxonomy" id="572477"/>
    <lineage>
        <taxon>Bacteria</taxon>
        <taxon>Pseudomonadati</taxon>
        <taxon>Pseudomonadota</taxon>
        <taxon>Gammaproteobacteria</taxon>
        <taxon>Chromatiales</taxon>
        <taxon>Chromatiaceae</taxon>
        <taxon>Allochromatium</taxon>
    </lineage>
</organism>
<evidence type="ECO:0000313" key="2">
    <source>
        <dbReference type="EMBL" id="ADC63919.1"/>
    </source>
</evidence>
<reference evidence="2 3" key="1">
    <citation type="journal article" date="2011" name="Stand. Genomic Sci.">
        <title>Complete genome sequence of Allochromatium vinosum DSM 180(T).</title>
        <authorList>
            <person name="Weissgerber T."/>
            <person name="Zigann R."/>
            <person name="Bruce D."/>
            <person name="Chang Y.J."/>
            <person name="Detter J.C."/>
            <person name="Han C."/>
            <person name="Hauser L."/>
            <person name="Jeffries C.D."/>
            <person name="Land M."/>
            <person name="Munk A.C."/>
            <person name="Tapia R."/>
            <person name="Dahl C."/>
        </authorList>
    </citation>
    <scope>NUCLEOTIDE SEQUENCE [LARGE SCALE GENOMIC DNA]</scope>
    <source>
        <strain evidence="3">ATCC 17899 / DSM 180 / NBRC 103801 / NCIMB 10441 / D</strain>
    </source>
</reference>
<dbReference type="InterPro" id="IPR025746">
    <property type="entry name" value="PilX_N_dom"/>
</dbReference>
<dbReference type="EMBL" id="CP001896">
    <property type="protein sequence ID" value="ADC63919.1"/>
    <property type="molecule type" value="Genomic_DNA"/>
</dbReference>
<protein>
    <recommendedName>
        <fullName evidence="1">Type 4 fimbrial biogenesis protein PilX N-terminal domain-containing protein</fullName>
    </recommendedName>
</protein>
<dbReference type="KEGG" id="alv:Alvin_3019"/>
<dbReference type="Proteomes" id="UP000001441">
    <property type="component" value="Chromosome"/>
</dbReference>
<feature type="domain" description="Type 4 fimbrial biogenesis protein PilX N-terminal" evidence="1">
    <location>
        <begin position="9"/>
        <end position="58"/>
    </location>
</feature>
<gene>
    <name evidence="2" type="ordered locus">Alvin_3019</name>
</gene>
<sequence length="162" mass="17780">MMFYAKRQRGAALVIAAVLLVAMTLISVTSMRSSVTNIKISTNQRMKQGAYQAAESALMQILDENPHEVIPKTNTVGDFEKHPNYYQDRLKSDDQDRPYTEADVIMRFEGRRNNILISGEALGSIVLLYQADAYGRVRGVGGESVGAGAVNRMGAGLVRPSQ</sequence>
<evidence type="ECO:0000259" key="1">
    <source>
        <dbReference type="Pfam" id="PF14341"/>
    </source>
</evidence>
<dbReference type="eggNOG" id="COG4726">
    <property type="taxonomic scope" value="Bacteria"/>
</dbReference>
<dbReference type="STRING" id="572477.Alvin_3019"/>
<dbReference type="HOGENOM" id="CLU_1631895_0_0_6"/>
<accession>D3RRK7</accession>
<proteinExistence type="predicted"/>
<name>D3RRK7_ALLVD</name>
<evidence type="ECO:0000313" key="3">
    <source>
        <dbReference type="Proteomes" id="UP000001441"/>
    </source>
</evidence>
<dbReference type="RefSeq" id="WP_012972184.1">
    <property type="nucleotide sequence ID" value="NC_013851.1"/>
</dbReference>
<dbReference type="AlphaFoldDB" id="D3RRK7"/>
<dbReference type="Pfam" id="PF14341">
    <property type="entry name" value="PilX_N"/>
    <property type="match status" value="1"/>
</dbReference>
<keyword evidence="3" id="KW-1185">Reference proteome</keyword>